<organism evidence="1 2">
    <name type="scientific">Rubripirellula tenax</name>
    <dbReference type="NCBI Taxonomy" id="2528015"/>
    <lineage>
        <taxon>Bacteria</taxon>
        <taxon>Pseudomonadati</taxon>
        <taxon>Planctomycetota</taxon>
        <taxon>Planctomycetia</taxon>
        <taxon>Pirellulales</taxon>
        <taxon>Pirellulaceae</taxon>
        <taxon>Rubripirellula</taxon>
    </lineage>
</organism>
<proteinExistence type="predicted"/>
<reference evidence="1 2" key="1">
    <citation type="submission" date="2019-02" db="EMBL/GenBank/DDBJ databases">
        <title>Deep-cultivation of Planctomycetes and their phenomic and genomic characterization uncovers novel biology.</title>
        <authorList>
            <person name="Wiegand S."/>
            <person name="Jogler M."/>
            <person name="Boedeker C."/>
            <person name="Pinto D."/>
            <person name="Vollmers J."/>
            <person name="Rivas-Marin E."/>
            <person name="Kohn T."/>
            <person name="Peeters S.H."/>
            <person name="Heuer A."/>
            <person name="Rast P."/>
            <person name="Oberbeckmann S."/>
            <person name="Bunk B."/>
            <person name="Jeske O."/>
            <person name="Meyerdierks A."/>
            <person name="Storesund J.E."/>
            <person name="Kallscheuer N."/>
            <person name="Luecker S."/>
            <person name="Lage O.M."/>
            <person name="Pohl T."/>
            <person name="Merkel B.J."/>
            <person name="Hornburger P."/>
            <person name="Mueller R.-W."/>
            <person name="Bruemmer F."/>
            <person name="Labrenz M."/>
            <person name="Spormann A.M."/>
            <person name="Op Den Camp H."/>
            <person name="Overmann J."/>
            <person name="Amann R."/>
            <person name="Jetten M.S.M."/>
            <person name="Mascher T."/>
            <person name="Medema M.H."/>
            <person name="Devos D.P."/>
            <person name="Kaster A.-K."/>
            <person name="Ovreas L."/>
            <person name="Rohde M."/>
            <person name="Galperin M.Y."/>
            <person name="Jogler C."/>
        </authorList>
    </citation>
    <scope>NUCLEOTIDE SEQUENCE [LARGE SCALE GENOMIC DNA]</scope>
    <source>
        <strain evidence="1 2">Poly51</strain>
    </source>
</reference>
<gene>
    <name evidence="1" type="ORF">Poly51_62300</name>
</gene>
<evidence type="ECO:0000313" key="1">
    <source>
        <dbReference type="EMBL" id="TWU43708.1"/>
    </source>
</evidence>
<dbReference type="AlphaFoldDB" id="A0A5C6E478"/>
<name>A0A5C6E478_9BACT</name>
<evidence type="ECO:0000313" key="2">
    <source>
        <dbReference type="Proteomes" id="UP000318288"/>
    </source>
</evidence>
<dbReference type="Proteomes" id="UP000318288">
    <property type="component" value="Unassembled WGS sequence"/>
</dbReference>
<keyword evidence="2" id="KW-1185">Reference proteome</keyword>
<comment type="caution">
    <text evidence="1">The sequence shown here is derived from an EMBL/GenBank/DDBJ whole genome shotgun (WGS) entry which is preliminary data.</text>
</comment>
<dbReference type="EMBL" id="SJPW01000014">
    <property type="protein sequence ID" value="TWU43708.1"/>
    <property type="molecule type" value="Genomic_DNA"/>
</dbReference>
<protein>
    <submittedName>
        <fullName evidence="1">Uncharacterized protein</fullName>
    </submittedName>
</protein>
<sequence>MMADRNDGKWTPITLDELCVLIDEAVSRLDGNQIRFWDSIRIDPVKWMQHPWGELGGGFWVVALIGSTAIWYNDIEDGFNTSRFCHAGKLDEYWCDDLELNHVVHQIRRSIIEAAPLPAKRGPPRPMVDE</sequence>
<accession>A0A5C6E478</accession>